<keyword evidence="3 5" id="KW-0238">DNA-binding</keyword>
<dbReference type="PRINTS" id="PR01727">
    <property type="entry name" value="DNABINDINGHU"/>
</dbReference>
<accession>E9S925</accession>
<dbReference type="STRING" id="246199.CUS_5541"/>
<reference evidence="5 6" key="1">
    <citation type="submission" date="2011-02" db="EMBL/GenBank/DDBJ databases">
        <authorList>
            <person name="Nelson K.E."/>
            <person name="Sutton G."/>
            <person name="Torralba M."/>
            <person name="Durkin S."/>
            <person name="Harkins D."/>
            <person name="Montgomery R."/>
            <person name="Ziemer C."/>
            <person name="Klaassens E."/>
            <person name="Ocuiv P."/>
            <person name="Morrison M."/>
        </authorList>
    </citation>
    <scope>NUCLEOTIDE SEQUENCE [LARGE SCALE GENOMIC DNA]</scope>
    <source>
        <strain evidence="5 6">8</strain>
    </source>
</reference>
<dbReference type="Proteomes" id="UP000004259">
    <property type="component" value="Unassembled WGS sequence"/>
</dbReference>
<evidence type="ECO:0000256" key="2">
    <source>
        <dbReference type="ARBA" id="ARBA00023067"/>
    </source>
</evidence>
<keyword evidence="6" id="KW-1185">Reference proteome</keyword>
<dbReference type="Pfam" id="PF00216">
    <property type="entry name" value="Bac_DNA_binding"/>
    <property type="match status" value="1"/>
</dbReference>
<sequence length="92" mass="9669">MNKAELINVIAEKGGYSKKEADKALAAVLDSITDALEKGEKVTLVGFGTFEVRDRAAKVAMNPVTKAPVDVPARKVPAFKAGSALKAAVDKK</sequence>
<dbReference type="InterPro" id="IPR010992">
    <property type="entry name" value="IHF-like_DNA-bd_dom_sf"/>
</dbReference>
<dbReference type="Gene3D" id="4.10.520.10">
    <property type="entry name" value="IHF-like DNA-binding proteins"/>
    <property type="match status" value="1"/>
</dbReference>
<keyword evidence="2" id="KW-0226">DNA condensation</keyword>
<dbReference type="OrthoDB" id="9799835at2"/>
<proteinExistence type="inferred from homology"/>
<dbReference type="RefSeq" id="WP_004167415.1">
    <property type="nucleotide sequence ID" value="NZ_ADKM02000032.1"/>
</dbReference>
<evidence type="ECO:0000256" key="3">
    <source>
        <dbReference type="ARBA" id="ARBA00023125"/>
    </source>
</evidence>
<dbReference type="GO" id="GO:0030527">
    <property type="term" value="F:structural constituent of chromatin"/>
    <property type="evidence" value="ECO:0007669"/>
    <property type="project" value="InterPro"/>
</dbReference>
<comment type="similarity">
    <text evidence="1 4">Belongs to the bacterial histone-like protein family.</text>
</comment>
<dbReference type="GO" id="GO:0030261">
    <property type="term" value="P:chromosome condensation"/>
    <property type="evidence" value="ECO:0007669"/>
    <property type="project" value="UniProtKB-KW"/>
</dbReference>
<evidence type="ECO:0000313" key="5">
    <source>
        <dbReference type="EMBL" id="EGC04216.1"/>
    </source>
</evidence>
<dbReference type="SMART" id="SM00411">
    <property type="entry name" value="BHL"/>
    <property type="match status" value="1"/>
</dbReference>
<dbReference type="eggNOG" id="COG0776">
    <property type="taxonomic scope" value="Bacteria"/>
</dbReference>
<dbReference type="SUPFAM" id="SSF47729">
    <property type="entry name" value="IHF-like DNA-binding proteins"/>
    <property type="match status" value="1"/>
</dbReference>
<dbReference type="GO" id="GO:0005829">
    <property type="term" value="C:cytosol"/>
    <property type="evidence" value="ECO:0007669"/>
    <property type="project" value="TreeGrafter"/>
</dbReference>
<name>E9S925_RUMAL</name>
<dbReference type="AlphaFoldDB" id="E9S925"/>
<dbReference type="PANTHER" id="PTHR33175:SF3">
    <property type="entry name" value="DNA-BINDING PROTEIN HU-BETA"/>
    <property type="match status" value="1"/>
</dbReference>
<evidence type="ECO:0000256" key="1">
    <source>
        <dbReference type="ARBA" id="ARBA00010529"/>
    </source>
</evidence>
<evidence type="ECO:0000313" key="6">
    <source>
        <dbReference type="Proteomes" id="UP000004259"/>
    </source>
</evidence>
<organism evidence="5 6">
    <name type="scientific">Ruminococcus albus 8</name>
    <dbReference type="NCBI Taxonomy" id="246199"/>
    <lineage>
        <taxon>Bacteria</taxon>
        <taxon>Bacillati</taxon>
        <taxon>Bacillota</taxon>
        <taxon>Clostridia</taxon>
        <taxon>Eubacteriales</taxon>
        <taxon>Oscillospiraceae</taxon>
        <taxon>Ruminococcus</taxon>
    </lineage>
</organism>
<dbReference type="CDD" id="cd13831">
    <property type="entry name" value="HU"/>
    <property type="match status" value="1"/>
</dbReference>
<dbReference type="PANTHER" id="PTHR33175">
    <property type="entry name" value="DNA-BINDING PROTEIN HU"/>
    <property type="match status" value="1"/>
</dbReference>
<gene>
    <name evidence="5" type="primary">hupB</name>
    <name evidence="5" type="ORF">CUS_5541</name>
</gene>
<evidence type="ECO:0000256" key="4">
    <source>
        <dbReference type="RuleBase" id="RU003939"/>
    </source>
</evidence>
<dbReference type="EMBL" id="ADKM02000032">
    <property type="protein sequence ID" value="EGC04216.1"/>
    <property type="molecule type" value="Genomic_DNA"/>
</dbReference>
<protein>
    <submittedName>
        <fullName evidence="5">DNA-binding protein HU-beta</fullName>
    </submittedName>
</protein>
<comment type="caution">
    <text evidence="5">The sequence shown here is derived from an EMBL/GenBank/DDBJ whole genome shotgun (WGS) entry which is preliminary data.</text>
</comment>
<dbReference type="GO" id="GO:0003677">
    <property type="term" value="F:DNA binding"/>
    <property type="evidence" value="ECO:0007669"/>
    <property type="project" value="UniProtKB-KW"/>
</dbReference>
<dbReference type="InterPro" id="IPR000119">
    <property type="entry name" value="Hist_DNA-bd"/>
</dbReference>